<dbReference type="Proteomes" id="UP000216052">
    <property type="component" value="Chromosome"/>
</dbReference>
<dbReference type="Gene3D" id="1.10.510.10">
    <property type="entry name" value="Transferase(Phosphotransferase) domain 1"/>
    <property type="match status" value="1"/>
</dbReference>
<reference evidence="6" key="1">
    <citation type="submission" date="2024-05" db="EMBL/GenBank/DDBJ databases">
        <title>Isolation and characterization of Sporomusa carbonis sp. nov., a carboxydotrophic hydrogenogen in the genus of Sporomusa isolated from a charcoal burning pile.</title>
        <authorList>
            <person name="Boeer T."/>
            <person name="Rosenbaum F."/>
            <person name="Eysell L."/>
            <person name="Mueller V."/>
            <person name="Daniel R."/>
            <person name="Poehlein A."/>
        </authorList>
    </citation>
    <scope>NUCLEOTIDE SEQUENCE [LARGE SCALE GENOMIC DNA]</scope>
    <source>
        <strain evidence="6">DSM 3132</strain>
    </source>
</reference>
<protein>
    <submittedName>
        <fullName evidence="6">Serine/threonine-protein kinase PknD</fullName>
        <ecNumber evidence="6">2.7.11.1</ecNumber>
    </submittedName>
</protein>
<dbReference type="PROSITE" id="PS50011">
    <property type="entry name" value="PROTEIN_KINASE_DOM"/>
    <property type="match status" value="1"/>
</dbReference>
<accession>A0ABZ3J6W3</accession>
<evidence type="ECO:0000256" key="1">
    <source>
        <dbReference type="ARBA" id="ARBA00022679"/>
    </source>
</evidence>
<dbReference type="EMBL" id="CP155571">
    <property type="protein sequence ID" value="XFO73831.1"/>
    <property type="molecule type" value="Genomic_DNA"/>
</dbReference>
<dbReference type="InterPro" id="IPR045269">
    <property type="entry name" value="Atg1-like"/>
</dbReference>
<gene>
    <name evidence="6" type="primary">pknD_2</name>
    <name evidence="6" type="ORF">SPACI_039380</name>
</gene>
<dbReference type="SUPFAM" id="SSF56112">
    <property type="entry name" value="Protein kinase-like (PK-like)"/>
    <property type="match status" value="1"/>
</dbReference>
<dbReference type="PANTHER" id="PTHR24348:SF22">
    <property type="entry name" value="NON-SPECIFIC SERINE_THREONINE PROTEIN KINASE"/>
    <property type="match status" value="1"/>
</dbReference>
<evidence type="ECO:0000256" key="4">
    <source>
        <dbReference type="ARBA" id="ARBA00022840"/>
    </source>
</evidence>
<evidence type="ECO:0000256" key="2">
    <source>
        <dbReference type="ARBA" id="ARBA00022741"/>
    </source>
</evidence>
<feature type="domain" description="Protein kinase" evidence="5">
    <location>
        <begin position="1"/>
        <end position="205"/>
    </location>
</feature>
<evidence type="ECO:0000259" key="5">
    <source>
        <dbReference type="PROSITE" id="PS50011"/>
    </source>
</evidence>
<keyword evidence="3 6" id="KW-0418">Kinase</keyword>
<dbReference type="InterPro" id="IPR011009">
    <property type="entry name" value="Kinase-like_dom_sf"/>
</dbReference>
<evidence type="ECO:0000313" key="6">
    <source>
        <dbReference type="EMBL" id="XFO73831.1"/>
    </source>
</evidence>
<dbReference type="InterPro" id="IPR008271">
    <property type="entry name" value="Ser/Thr_kinase_AS"/>
</dbReference>
<dbReference type="GO" id="GO:0004674">
    <property type="term" value="F:protein serine/threonine kinase activity"/>
    <property type="evidence" value="ECO:0007669"/>
    <property type="project" value="UniProtKB-EC"/>
</dbReference>
<dbReference type="SMART" id="SM00220">
    <property type="entry name" value="S_TKc"/>
    <property type="match status" value="1"/>
</dbReference>
<dbReference type="PROSITE" id="PS00108">
    <property type="entry name" value="PROTEIN_KINASE_ST"/>
    <property type="match status" value="1"/>
</dbReference>
<keyword evidence="4" id="KW-0067">ATP-binding</keyword>
<dbReference type="EC" id="2.7.11.1" evidence="6"/>
<dbReference type="Pfam" id="PF00069">
    <property type="entry name" value="Pkinase"/>
    <property type="match status" value="1"/>
</dbReference>
<name>A0ABZ3J6W3_SPOA4</name>
<dbReference type="InterPro" id="IPR000719">
    <property type="entry name" value="Prot_kinase_dom"/>
</dbReference>
<organism evidence="6 7">
    <name type="scientific">Sporomusa acidovorans (strain ATCC 49682 / DSM 3132 / Mol)</name>
    <dbReference type="NCBI Taxonomy" id="1123286"/>
    <lineage>
        <taxon>Bacteria</taxon>
        <taxon>Bacillati</taxon>
        <taxon>Bacillota</taxon>
        <taxon>Negativicutes</taxon>
        <taxon>Selenomonadales</taxon>
        <taxon>Sporomusaceae</taxon>
        <taxon>Sporomusa</taxon>
    </lineage>
</organism>
<proteinExistence type="predicted"/>
<keyword evidence="1 6" id="KW-0808">Transferase</keyword>
<dbReference type="PANTHER" id="PTHR24348">
    <property type="entry name" value="SERINE/THREONINE-PROTEIN KINASE UNC-51-RELATED"/>
    <property type="match status" value="1"/>
</dbReference>
<evidence type="ECO:0000256" key="3">
    <source>
        <dbReference type="ARBA" id="ARBA00022777"/>
    </source>
</evidence>
<keyword evidence="7" id="KW-1185">Reference proteome</keyword>
<keyword evidence="2" id="KW-0547">Nucleotide-binding</keyword>
<sequence>MLKSTIQKFDIIELDGIFQVILIQMDFLKRIDNYFTCFDENKVIKLGIDICTALEVIQKENVMHRDIKPQNIFLSQDNNHFKLGDFGIAKYMESTSEVTRIGTELYISPEIYHSNVINANNNKVDMYSLGLVLYELMNNNRLPFQSQKYNDHLERSKATHYRLLGKKIPPPIRGSDDLQTIVLKSCAYDSKDRFDDISQMRTALTGLT</sequence>
<evidence type="ECO:0000313" key="7">
    <source>
        <dbReference type="Proteomes" id="UP000216052"/>
    </source>
</evidence>